<evidence type="ECO:0000313" key="2">
    <source>
        <dbReference type="Proteomes" id="UP000502549"/>
    </source>
</evidence>
<gene>
    <name evidence="1" type="ORF">G4G71_22290</name>
</gene>
<keyword evidence="2" id="KW-1185">Reference proteome</keyword>
<name>A0A7Z3BP88_9PSED</name>
<dbReference type="InterPro" id="IPR010982">
    <property type="entry name" value="Lambda_DNA-bd_dom_sf"/>
</dbReference>
<reference evidence="1 2" key="1">
    <citation type="submission" date="2020-02" db="EMBL/GenBank/DDBJ databases">
        <title>Complete genome sequence of Pseudomonas multiresinivorans ORNL1.</title>
        <authorList>
            <person name="Podar M."/>
        </authorList>
    </citation>
    <scope>NUCLEOTIDE SEQUENCE [LARGE SCALE GENOMIC DNA]</scope>
    <source>
        <strain evidence="2">populi</strain>
    </source>
</reference>
<dbReference type="KEGG" id="pmui:G4G71_22290"/>
<organism evidence="1 2">
    <name type="scientific">Pseudomonas multiresinivorans</name>
    <dbReference type="NCBI Taxonomy" id="95301"/>
    <lineage>
        <taxon>Bacteria</taxon>
        <taxon>Pseudomonadati</taxon>
        <taxon>Pseudomonadota</taxon>
        <taxon>Gammaproteobacteria</taxon>
        <taxon>Pseudomonadales</taxon>
        <taxon>Pseudomonadaceae</taxon>
        <taxon>Pseudomonas</taxon>
    </lineage>
</organism>
<dbReference type="AlphaFoldDB" id="A0A7Z3BP88"/>
<proteinExistence type="predicted"/>
<evidence type="ECO:0008006" key="3">
    <source>
        <dbReference type="Google" id="ProtNLM"/>
    </source>
</evidence>
<evidence type="ECO:0000313" key="1">
    <source>
        <dbReference type="EMBL" id="QJP10482.1"/>
    </source>
</evidence>
<dbReference type="Proteomes" id="UP000502549">
    <property type="component" value="Chromosome"/>
</dbReference>
<protein>
    <recommendedName>
        <fullName evidence="3">DNA-binding protein</fullName>
    </recommendedName>
</protein>
<dbReference type="RefSeq" id="WP_169940287.1">
    <property type="nucleotide sequence ID" value="NZ_CP048833.1"/>
</dbReference>
<dbReference type="GO" id="GO:0003677">
    <property type="term" value="F:DNA binding"/>
    <property type="evidence" value="ECO:0007669"/>
    <property type="project" value="InterPro"/>
</dbReference>
<dbReference type="EMBL" id="CP048833">
    <property type="protein sequence ID" value="QJP10482.1"/>
    <property type="molecule type" value="Genomic_DNA"/>
</dbReference>
<dbReference type="Gene3D" id="1.10.260.40">
    <property type="entry name" value="lambda repressor-like DNA-binding domains"/>
    <property type="match status" value="1"/>
</dbReference>
<accession>A0A7Z3BP88</accession>
<sequence>MTFDQALDHFGSCRAIGDALGVSISRVSQLRSAGGFSYQAQCVLEKASSGKLQALNEDVPKKLAA</sequence>